<feature type="compositionally biased region" description="Polar residues" evidence="1">
    <location>
        <begin position="544"/>
        <end position="555"/>
    </location>
</feature>
<dbReference type="InterPro" id="IPR056988">
    <property type="entry name" value="Zn_ribbon_pln"/>
</dbReference>
<keyword evidence="4" id="KW-1185">Reference proteome</keyword>
<dbReference type="InterPro" id="IPR018253">
    <property type="entry name" value="DnaJ_domain_CS"/>
</dbReference>
<dbReference type="OrthoDB" id="10250354at2759"/>
<reference evidence="3 4" key="1">
    <citation type="submission" date="2018-04" db="EMBL/GenBank/DDBJ databases">
        <authorList>
            <person name="Vogel A."/>
        </authorList>
    </citation>
    <scope>NUCLEOTIDE SEQUENCE [LARGE SCALE GENOMIC DNA]</scope>
</reference>
<dbReference type="PANTHER" id="PTHR45496">
    <property type="entry name" value="CHAPERONE DNAJ-DOMAIN SUPERFAMILY PROTEIN"/>
    <property type="match status" value="1"/>
</dbReference>
<dbReference type="SMART" id="SM00271">
    <property type="entry name" value="DnaJ"/>
    <property type="match status" value="1"/>
</dbReference>
<dbReference type="SUPFAM" id="SSF46565">
    <property type="entry name" value="Chaperone J-domain"/>
    <property type="match status" value="1"/>
</dbReference>
<protein>
    <recommendedName>
        <fullName evidence="2">J domain-containing protein</fullName>
    </recommendedName>
</protein>
<dbReference type="CDD" id="cd06257">
    <property type="entry name" value="DnaJ"/>
    <property type="match status" value="1"/>
</dbReference>
<evidence type="ECO:0000256" key="1">
    <source>
        <dbReference type="SAM" id="MobiDB-lite"/>
    </source>
</evidence>
<name>A0A484LZ46_9ASTE</name>
<dbReference type="PROSITE" id="PS50076">
    <property type="entry name" value="DNAJ_2"/>
    <property type="match status" value="1"/>
</dbReference>
<feature type="compositionally biased region" description="Low complexity" evidence="1">
    <location>
        <begin position="245"/>
        <end position="257"/>
    </location>
</feature>
<dbReference type="InterPro" id="IPR001623">
    <property type="entry name" value="DnaJ_domain"/>
</dbReference>
<sequence length="643" mass="71826">MEHPFFMTNPNLTEAALRWLSIAEKLLANRDLMGSKSFATRAQESDPTLIHGGQILAIIDTLLAGDKLINNQLDYYGILQVPHDQTHDSDLIANQYQRLGVLLNPRKNNFPYADQAFRLVTDAWAVLSDPFKKSVYDKELGFFINLNPYPVASAPNPIPPPPQQQQNAFAVIANSGRDHQQQMFFANREQHQQQQFTPGQPLTFLNREQVQQQQVHQQQVQTMSFLQQPFTGMDQQQSQPITFLSQQQQPQVTSVPSLNVDQLPAVTSMPSSTREPQPFTFGPSLGRAQQPPPLPQVPPTETPTVYQQRNEQNEGLGGNNQSDENMSQPRDKESEVDEANDVDPKEDEPKNDIPSFWTACPYCYHMFEYPEVYVDCTLRCQNCRMAFQAVVISSPPPILDGKEAYFCCWGFLPLGFSVSIWEKYRDQATSWTPFSPMFSTPQTGGVNAYHSVGRQENVKSYRDQGFGGVRRSAPKVIVDDDVYVDLLSESSDESDDDWKKGYQYKKKNKTKRVKGKGGMTGTLNRNGMKLKSDHGKNAKANKAGDNSQGGVTMQNGSRMPAEMVKKGTLSSTRRQSGNPANGKLDLNVEFSNEGEEPPPIINGQTGRGEDDVIEGNGFFEGLDEFLSSLPILNAVGDEKVKAA</sequence>
<feature type="region of interest" description="Disordered" evidence="1">
    <location>
        <begin position="232"/>
        <end position="351"/>
    </location>
</feature>
<evidence type="ECO:0000259" key="2">
    <source>
        <dbReference type="PROSITE" id="PS50076"/>
    </source>
</evidence>
<feature type="compositionally biased region" description="Polar residues" evidence="1">
    <location>
        <begin position="232"/>
        <end position="244"/>
    </location>
</feature>
<dbReference type="PANTHER" id="PTHR45496:SF19">
    <property type="entry name" value="J DOMAIN-CONTAINING PROTEIN"/>
    <property type="match status" value="1"/>
</dbReference>
<feature type="compositionally biased region" description="Pro residues" evidence="1">
    <location>
        <begin position="290"/>
        <end position="301"/>
    </location>
</feature>
<feature type="compositionally biased region" description="Acidic residues" evidence="1">
    <location>
        <begin position="334"/>
        <end position="346"/>
    </location>
</feature>
<proteinExistence type="predicted"/>
<evidence type="ECO:0000313" key="4">
    <source>
        <dbReference type="Proteomes" id="UP000595140"/>
    </source>
</evidence>
<dbReference type="InterPro" id="IPR053052">
    <property type="entry name" value="Imprinting_Balance_Reg"/>
</dbReference>
<organism evidence="3 4">
    <name type="scientific">Cuscuta campestris</name>
    <dbReference type="NCBI Taxonomy" id="132261"/>
    <lineage>
        <taxon>Eukaryota</taxon>
        <taxon>Viridiplantae</taxon>
        <taxon>Streptophyta</taxon>
        <taxon>Embryophyta</taxon>
        <taxon>Tracheophyta</taxon>
        <taxon>Spermatophyta</taxon>
        <taxon>Magnoliopsida</taxon>
        <taxon>eudicotyledons</taxon>
        <taxon>Gunneridae</taxon>
        <taxon>Pentapetalae</taxon>
        <taxon>asterids</taxon>
        <taxon>lamiids</taxon>
        <taxon>Solanales</taxon>
        <taxon>Convolvulaceae</taxon>
        <taxon>Cuscuteae</taxon>
        <taxon>Cuscuta</taxon>
        <taxon>Cuscuta subgen. Grammica</taxon>
        <taxon>Cuscuta sect. Cleistogrammica</taxon>
    </lineage>
</organism>
<feature type="compositionally biased region" description="Low complexity" evidence="1">
    <location>
        <begin position="302"/>
        <end position="314"/>
    </location>
</feature>
<accession>A0A484LZ46</accession>
<dbReference type="Pfam" id="PF23551">
    <property type="entry name" value="Zn_ribbon_20"/>
    <property type="match status" value="1"/>
</dbReference>
<dbReference type="Proteomes" id="UP000595140">
    <property type="component" value="Unassembled WGS sequence"/>
</dbReference>
<dbReference type="AlphaFoldDB" id="A0A484LZ46"/>
<gene>
    <name evidence="3" type="ORF">CCAM_LOCUS23617</name>
</gene>
<feature type="domain" description="J" evidence="2">
    <location>
        <begin position="74"/>
        <end position="140"/>
    </location>
</feature>
<dbReference type="InterPro" id="IPR036869">
    <property type="entry name" value="J_dom_sf"/>
</dbReference>
<evidence type="ECO:0000313" key="3">
    <source>
        <dbReference type="EMBL" id="VFQ81841.1"/>
    </source>
</evidence>
<feature type="region of interest" description="Disordered" evidence="1">
    <location>
        <begin position="508"/>
        <end position="555"/>
    </location>
</feature>
<dbReference type="PROSITE" id="PS00636">
    <property type="entry name" value="DNAJ_1"/>
    <property type="match status" value="1"/>
</dbReference>
<dbReference type="Gene3D" id="1.10.287.110">
    <property type="entry name" value="DnaJ domain"/>
    <property type="match status" value="1"/>
</dbReference>
<dbReference type="Pfam" id="PF00226">
    <property type="entry name" value="DnaJ"/>
    <property type="match status" value="1"/>
</dbReference>
<dbReference type="EMBL" id="OOIL02002240">
    <property type="protein sequence ID" value="VFQ81841.1"/>
    <property type="molecule type" value="Genomic_DNA"/>
</dbReference>